<sequence>MAKQKLTRISITVPEDTLEALDQMIIQQGFDSRSQALVDMINHRLVEQQAVTNAVMAGTLTLLYDRNFTNIRLQVADLQHEYLEQVISSLTVQLDQNKILEVMLLQGVSSDLQQISQQFIAIKGVVKGHLELMEAVMPPLQQNQ</sequence>
<name>A0A1E7R535_9GAMM</name>
<dbReference type="InterPro" id="IPR022988">
    <property type="entry name" value="Ni_resp_reg_NikR"/>
</dbReference>
<keyword evidence="4" id="KW-0479">Metal-binding</keyword>
<keyword evidence="7 8" id="KW-0804">Transcription</keyword>
<dbReference type="GO" id="GO:0003700">
    <property type="term" value="F:DNA-binding transcription factor activity"/>
    <property type="evidence" value="ECO:0007669"/>
    <property type="project" value="UniProtKB-UniRule"/>
</dbReference>
<dbReference type="GO" id="GO:0010045">
    <property type="term" value="P:response to nickel cation"/>
    <property type="evidence" value="ECO:0007669"/>
    <property type="project" value="InterPro"/>
</dbReference>
<keyword evidence="6 8" id="KW-0238">DNA-binding</keyword>
<comment type="caution">
    <text evidence="11">The sequence shown here is derived from an EMBL/GenBank/DDBJ whole genome shotgun (WGS) entry which is preliminary data.</text>
</comment>
<comment type="caution">
    <text evidence="8">Lacks conserved residue(s) required for the propagation of feature annotation.</text>
</comment>
<evidence type="ECO:0000313" key="12">
    <source>
        <dbReference type="Proteomes" id="UP000185895"/>
    </source>
</evidence>
<reference evidence="11 12" key="1">
    <citation type="submission" date="2016-09" db="EMBL/GenBank/DDBJ databases">
        <authorList>
            <person name="Capua I."/>
            <person name="De Benedictis P."/>
            <person name="Joannis T."/>
            <person name="Lombin L.H."/>
            <person name="Cattoli G."/>
        </authorList>
    </citation>
    <scope>NUCLEOTIDE SEQUENCE [LARGE SCALE GENOMIC DNA]</scope>
    <source>
        <strain evidence="11 12">ANC 4671</strain>
    </source>
</reference>
<evidence type="ECO:0000256" key="3">
    <source>
        <dbReference type="ARBA" id="ARBA00022596"/>
    </source>
</evidence>
<dbReference type="AlphaFoldDB" id="A0A1E7R535"/>
<dbReference type="InterPro" id="IPR010985">
    <property type="entry name" value="Ribbon_hlx_hlx"/>
</dbReference>
<dbReference type="SUPFAM" id="SSF55021">
    <property type="entry name" value="ACT-like"/>
    <property type="match status" value="1"/>
</dbReference>
<keyword evidence="3" id="KW-0533">Nickel</keyword>
<dbReference type="CDD" id="cd22231">
    <property type="entry name" value="RHH_NikR_HicB-like"/>
    <property type="match status" value="1"/>
</dbReference>
<organism evidence="11 12">
    <name type="scientific">Acinetobacter qingfengensis</name>
    <dbReference type="NCBI Taxonomy" id="1262585"/>
    <lineage>
        <taxon>Bacteria</taxon>
        <taxon>Pseudomonadati</taxon>
        <taxon>Pseudomonadota</taxon>
        <taxon>Gammaproteobacteria</taxon>
        <taxon>Moraxellales</taxon>
        <taxon>Moraxellaceae</taxon>
        <taxon>Acinetobacter</taxon>
    </lineage>
</organism>
<protein>
    <recommendedName>
        <fullName evidence="8">Putative nickel-responsive regulator</fullName>
    </recommendedName>
</protein>
<comment type="cofactor">
    <cofactor evidence="1">
        <name>Ni(2+)</name>
        <dbReference type="ChEBI" id="CHEBI:49786"/>
    </cofactor>
</comment>
<comment type="similarity">
    <text evidence="2 8">Belongs to the transcriptional regulatory CopG/NikR family.</text>
</comment>
<dbReference type="Pfam" id="PF08753">
    <property type="entry name" value="NikR_C"/>
    <property type="match status" value="1"/>
</dbReference>
<dbReference type="STRING" id="1262585.BJI46_03540"/>
<dbReference type="Pfam" id="PF01402">
    <property type="entry name" value="RHH_1"/>
    <property type="match status" value="1"/>
</dbReference>
<feature type="domain" description="Ribbon-helix-helix protein CopG" evidence="9">
    <location>
        <begin position="8"/>
        <end position="47"/>
    </location>
</feature>
<evidence type="ECO:0000259" key="10">
    <source>
        <dbReference type="Pfam" id="PF08753"/>
    </source>
</evidence>
<dbReference type="InterPro" id="IPR013321">
    <property type="entry name" value="Arc_rbn_hlx_hlx"/>
</dbReference>
<evidence type="ECO:0000256" key="7">
    <source>
        <dbReference type="ARBA" id="ARBA00023163"/>
    </source>
</evidence>
<evidence type="ECO:0000256" key="5">
    <source>
        <dbReference type="ARBA" id="ARBA00023015"/>
    </source>
</evidence>
<dbReference type="InterPro" id="IPR050192">
    <property type="entry name" value="CopG/NikR_regulator"/>
</dbReference>
<dbReference type="InterPro" id="IPR014864">
    <property type="entry name" value="TF_NikR_Ni-bd_C"/>
</dbReference>
<dbReference type="GO" id="GO:0016151">
    <property type="term" value="F:nickel cation binding"/>
    <property type="evidence" value="ECO:0007669"/>
    <property type="project" value="UniProtKB-UniRule"/>
</dbReference>
<evidence type="ECO:0000313" key="11">
    <source>
        <dbReference type="EMBL" id="OEY94426.1"/>
    </source>
</evidence>
<dbReference type="RefSeq" id="WP_070070233.1">
    <property type="nucleotide sequence ID" value="NZ_MKKK01000034.1"/>
</dbReference>
<dbReference type="Gene3D" id="3.30.70.1150">
    <property type="entry name" value="ACT-like. Chain A, domain 2"/>
    <property type="match status" value="1"/>
</dbReference>
<dbReference type="InterPro" id="IPR002145">
    <property type="entry name" value="CopG"/>
</dbReference>
<dbReference type="InterPro" id="IPR027271">
    <property type="entry name" value="Acetolactate_synth/TF_NikR_C"/>
</dbReference>
<evidence type="ECO:0000256" key="6">
    <source>
        <dbReference type="ARBA" id="ARBA00023125"/>
    </source>
</evidence>
<proteinExistence type="inferred from homology"/>
<dbReference type="PANTHER" id="PTHR34719:SF2">
    <property type="entry name" value="NICKEL-RESPONSIVE REGULATOR"/>
    <property type="match status" value="1"/>
</dbReference>
<evidence type="ECO:0000256" key="8">
    <source>
        <dbReference type="HAMAP-Rule" id="MF_00476"/>
    </source>
</evidence>
<dbReference type="EMBL" id="MKKK01000034">
    <property type="protein sequence ID" value="OEY94426.1"/>
    <property type="molecule type" value="Genomic_DNA"/>
</dbReference>
<comment type="function">
    <text evidence="8">Transcriptional regulator.</text>
</comment>
<feature type="domain" description="Transcription factor NikR nickel binding C-terminal" evidence="10">
    <location>
        <begin position="57"/>
        <end position="132"/>
    </location>
</feature>
<dbReference type="HAMAP" id="MF_00476">
    <property type="entry name" value="NikR"/>
    <property type="match status" value="1"/>
</dbReference>
<keyword evidence="12" id="KW-1185">Reference proteome</keyword>
<evidence type="ECO:0000259" key="9">
    <source>
        <dbReference type="Pfam" id="PF01402"/>
    </source>
</evidence>
<keyword evidence="5 8" id="KW-0805">Transcription regulation</keyword>
<dbReference type="GO" id="GO:0003677">
    <property type="term" value="F:DNA binding"/>
    <property type="evidence" value="ECO:0007669"/>
    <property type="project" value="UniProtKB-KW"/>
</dbReference>
<dbReference type="Gene3D" id="1.10.1220.10">
    <property type="entry name" value="Met repressor-like"/>
    <property type="match status" value="1"/>
</dbReference>
<evidence type="ECO:0000256" key="4">
    <source>
        <dbReference type="ARBA" id="ARBA00022723"/>
    </source>
</evidence>
<evidence type="ECO:0000256" key="2">
    <source>
        <dbReference type="ARBA" id="ARBA00008478"/>
    </source>
</evidence>
<evidence type="ECO:0000256" key="1">
    <source>
        <dbReference type="ARBA" id="ARBA00001967"/>
    </source>
</evidence>
<dbReference type="OrthoDB" id="9806294at2"/>
<dbReference type="SUPFAM" id="SSF47598">
    <property type="entry name" value="Ribbon-helix-helix"/>
    <property type="match status" value="1"/>
</dbReference>
<dbReference type="PANTHER" id="PTHR34719">
    <property type="entry name" value="NICKEL-RESPONSIVE REGULATOR"/>
    <property type="match status" value="1"/>
</dbReference>
<accession>A0A1E7R535</accession>
<gene>
    <name evidence="11" type="ORF">BJI46_03540</name>
</gene>
<dbReference type="InterPro" id="IPR045865">
    <property type="entry name" value="ACT-like_dom_sf"/>
</dbReference>
<dbReference type="Proteomes" id="UP000185895">
    <property type="component" value="Unassembled WGS sequence"/>
</dbReference>